<evidence type="ECO:0000313" key="2">
    <source>
        <dbReference type="Proteomes" id="UP001595868"/>
    </source>
</evidence>
<sequence>MAEYFDIGCSRRLPWHARPQAATLLTAISAPGRLFDAVIIGEYERAFHGD</sequence>
<dbReference type="EMBL" id="JBHSBN010000050">
    <property type="protein sequence ID" value="MFC4110654.1"/>
    <property type="molecule type" value="Genomic_DNA"/>
</dbReference>
<organism evidence="1 2">
    <name type="scientific">Micromonospora zhanjiangensis</name>
    <dbReference type="NCBI Taxonomy" id="1522057"/>
    <lineage>
        <taxon>Bacteria</taxon>
        <taxon>Bacillati</taxon>
        <taxon>Actinomycetota</taxon>
        <taxon>Actinomycetes</taxon>
        <taxon>Micromonosporales</taxon>
        <taxon>Micromonosporaceae</taxon>
        <taxon>Micromonospora</taxon>
    </lineage>
</organism>
<proteinExistence type="predicted"/>
<reference evidence="2" key="1">
    <citation type="journal article" date="2019" name="Int. J. Syst. Evol. Microbiol.">
        <title>The Global Catalogue of Microorganisms (GCM) 10K type strain sequencing project: providing services to taxonomists for standard genome sequencing and annotation.</title>
        <authorList>
            <consortium name="The Broad Institute Genomics Platform"/>
            <consortium name="The Broad Institute Genome Sequencing Center for Infectious Disease"/>
            <person name="Wu L."/>
            <person name="Ma J."/>
        </authorList>
    </citation>
    <scope>NUCLEOTIDE SEQUENCE [LARGE SCALE GENOMIC DNA]</scope>
    <source>
        <strain evidence="2">2902at01</strain>
    </source>
</reference>
<keyword evidence="2" id="KW-1185">Reference proteome</keyword>
<gene>
    <name evidence="1" type="ORF">ACFOX0_32670</name>
</gene>
<evidence type="ECO:0000313" key="1">
    <source>
        <dbReference type="EMBL" id="MFC4110654.1"/>
    </source>
</evidence>
<accession>A0ABV8KXJ6</accession>
<dbReference type="RefSeq" id="WP_377553261.1">
    <property type="nucleotide sequence ID" value="NZ_JBHSBN010000050.1"/>
</dbReference>
<dbReference type="Proteomes" id="UP001595868">
    <property type="component" value="Unassembled WGS sequence"/>
</dbReference>
<name>A0ABV8KXJ6_9ACTN</name>
<protein>
    <submittedName>
        <fullName evidence="1">Uncharacterized protein</fullName>
    </submittedName>
</protein>
<comment type="caution">
    <text evidence="1">The sequence shown here is derived from an EMBL/GenBank/DDBJ whole genome shotgun (WGS) entry which is preliminary data.</text>
</comment>